<feature type="region of interest" description="Disordered" evidence="1">
    <location>
        <begin position="39"/>
        <end position="61"/>
    </location>
</feature>
<accession>A0A060HKD1</accession>
<dbReference type="HOGENOM" id="CLU_1222565_0_0_2"/>
<organism evidence="2 3">
    <name type="scientific">Nitrososphaera viennensis EN76</name>
    <dbReference type="NCBI Taxonomy" id="926571"/>
    <lineage>
        <taxon>Archaea</taxon>
        <taxon>Nitrososphaerota</taxon>
        <taxon>Nitrososphaeria</taxon>
        <taxon>Nitrososphaerales</taxon>
        <taxon>Nitrososphaeraceae</taxon>
        <taxon>Nitrososphaera</taxon>
    </lineage>
</organism>
<proteinExistence type="predicted"/>
<feature type="compositionally biased region" description="Polar residues" evidence="1">
    <location>
        <begin position="41"/>
        <end position="61"/>
    </location>
</feature>
<reference evidence="2 3" key="1">
    <citation type="journal article" date="2014" name="Int. J. Syst. Evol. Microbiol.">
        <title>Nitrososphaera viennensis gen. nov., sp. nov., an aerobic and mesophilic, ammonia-oxidizing archaeon from soil and a member of the archaeal phylum Thaumarchaeota.</title>
        <authorList>
            <person name="Stieglmeier M."/>
            <person name="Klingl A."/>
            <person name="Alves R.J."/>
            <person name="Rittmann S.K."/>
            <person name="Melcher M."/>
            <person name="Leisch N."/>
            <person name="Schleper C."/>
        </authorList>
    </citation>
    <scope>NUCLEOTIDE SEQUENCE [LARGE SCALE GENOMIC DNA]</scope>
    <source>
        <strain evidence="2">EN76</strain>
    </source>
</reference>
<evidence type="ECO:0000313" key="2">
    <source>
        <dbReference type="EMBL" id="AIC16969.1"/>
    </source>
</evidence>
<feature type="region of interest" description="Disordered" evidence="1">
    <location>
        <begin position="202"/>
        <end position="226"/>
    </location>
</feature>
<dbReference type="Proteomes" id="UP000027093">
    <property type="component" value="Chromosome"/>
</dbReference>
<dbReference type="Gene3D" id="3.10.450.40">
    <property type="match status" value="1"/>
</dbReference>
<evidence type="ECO:0008006" key="4">
    <source>
        <dbReference type="Google" id="ProtNLM"/>
    </source>
</evidence>
<dbReference type="KEGG" id="nvn:NVIE_026970"/>
<keyword evidence="3" id="KW-1185">Reference proteome</keyword>
<evidence type="ECO:0000313" key="3">
    <source>
        <dbReference type="Proteomes" id="UP000027093"/>
    </source>
</evidence>
<name>A0A060HKD1_9ARCH</name>
<dbReference type="AlphaFoldDB" id="A0A060HKD1"/>
<evidence type="ECO:0000256" key="1">
    <source>
        <dbReference type="SAM" id="MobiDB-lite"/>
    </source>
</evidence>
<gene>
    <name evidence="2" type="ORF">NVIE_026970</name>
</gene>
<dbReference type="EMBL" id="CP007536">
    <property type="protein sequence ID" value="AIC16969.1"/>
    <property type="molecule type" value="Genomic_DNA"/>
</dbReference>
<sequence>MSSLTGNKTAFILSLLALGFAVASPAIVAPAAFAQDLASPEGNQTSPGGNQTAPGGNSTQTVAFVNNNNNNGITTIQDNGNQTVPEPEGQQLGQPGQITGTIDVKQAIKDFLTENLNVTLSEAVATAETQANGTAVVGHLDVVQGFLVYSVIVVDINNEMLHSVIVDAGDGSVLASQAIPLAQLGAMHGGMMMGPHGGMFGGPGGQMMQPPPGNETSEGPMGGMGF</sequence>
<protein>
    <recommendedName>
        <fullName evidence="4">PepSY domain-containing protein</fullName>
    </recommendedName>
</protein>